<dbReference type="Proteomes" id="UP000293360">
    <property type="component" value="Unassembled WGS sequence"/>
</dbReference>
<name>A0A4Q4TEJ7_9PEZI</name>
<protein>
    <submittedName>
        <fullName evidence="2">Uncharacterized protein</fullName>
    </submittedName>
</protein>
<dbReference type="OrthoDB" id="3858188at2759"/>
<organism evidence="2 3">
    <name type="scientific">Monosporascus ibericus</name>
    <dbReference type="NCBI Taxonomy" id="155417"/>
    <lineage>
        <taxon>Eukaryota</taxon>
        <taxon>Fungi</taxon>
        <taxon>Dikarya</taxon>
        <taxon>Ascomycota</taxon>
        <taxon>Pezizomycotina</taxon>
        <taxon>Sordariomycetes</taxon>
        <taxon>Xylariomycetidae</taxon>
        <taxon>Xylariales</taxon>
        <taxon>Xylariales incertae sedis</taxon>
        <taxon>Monosporascus</taxon>
    </lineage>
</organism>
<dbReference type="STRING" id="155417.A0A4Q4TEJ7"/>
<reference evidence="2 3" key="1">
    <citation type="submission" date="2018-06" db="EMBL/GenBank/DDBJ databases">
        <title>Complete Genomes of Monosporascus.</title>
        <authorList>
            <person name="Robinson A.J."/>
            <person name="Natvig D.O."/>
        </authorList>
    </citation>
    <scope>NUCLEOTIDE SEQUENCE [LARGE SCALE GENOMIC DNA]</scope>
    <source>
        <strain evidence="2 3">CBS 110550</strain>
    </source>
</reference>
<dbReference type="AlphaFoldDB" id="A0A4Q4TEJ7"/>
<accession>A0A4Q4TEJ7</accession>
<evidence type="ECO:0000313" key="2">
    <source>
        <dbReference type="EMBL" id="RYP05201.1"/>
    </source>
</evidence>
<evidence type="ECO:0000256" key="1">
    <source>
        <dbReference type="SAM" id="MobiDB-lite"/>
    </source>
</evidence>
<evidence type="ECO:0000313" key="3">
    <source>
        <dbReference type="Proteomes" id="UP000293360"/>
    </source>
</evidence>
<gene>
    <name evidence="2" type="ORF">DL764_003981</name>
</gene>
<dbReference type="EMBL" id="QJNU01000177">
    <property type="protein sequence ID" value="RYP05201.1"/>
    <property type="molecule type" value="Genomic_DNA"/>
</dbReference>
<comment type="caution">
    <text evidence="2">The sequence shown here is derived from an EMBL/GenBank/DDBJ whole genome shotgun (WGS) entry which is preliminary data.</text>
</comment>
<keyword evidence="3" id="KW-1185">Reference proteome</keyword>
<sequence length="271" mass="30338">MPGLSASRWASSSAASRSRTAPSSHFPSSRLDEPSGLSGDRPTPQQELSRFLKIVSRIRWKLPFLDYGYKLATDRAGRTQEEVEANEIHFKIDFYEIYMHLERAIVHLLGVYGIGVHPSPGLNGNGNGLHNGDFNGSSNGNKTGKLGVPRERISQHQYHVNVLLALDDPGNPLHSILGQGEARRQLWSAKDLRNRWKTADSDETRRYTVAPLETYNLEEMLQIILAALEEAYNMTVRYVQETATAQSEGGLRLSTEQDWGFIADAMDWEAV</sequence>
<proteinExistence type="predicted"/>
<feature type="region of interest" description="Disordered" evidence="1">
    <location>
        <begin position="1"/>
        <end position="44"/>
    </location>
</feature>
<feature type="compositionally biased region" description="Low complexity" evidence="1">
    <location>
        <begin position="1"/>
        <end position="24"/>
    </location>
</feature>